<comment type="caution">
    <text evidence="1">The sequence shown here is derived from an EMBL/GenBank/DDBJ whole genome shotgun (WGS) entry which is preliminary data.</text>
</comment>
<dbReference type="EMBL" id="CM042046">
    <property type="protein sequence ID" value="KAI3675124.1"/>
    <property type="molecule type" value="Genomic_DNA"/>
</dbReference>
<reference evidence="2" key="1">
    <citation type="journal article" date="2022" name="Mol. Ecol. Resour.">
        <title>The genomes of chicory, endive, great burdock and yacon provide insights into Asteraceae palaeo-polyploidization history and plant inulin production.</title>
        <authorList>
            <person name="Fan W."/>
            <person name="Wang S."/>
            <person name="Wang H."/>
            <person name="Wang A."/>
            <person name="Jiang F."/>
            <person name="Liu H."/>
            <person name="Zhao H."/>
            <person name="Xu D."/>
            <person name="Zhang Y."/>
        </authorList>
    </citation>
    <scope>NUCLEOTIDE SEQUENCE [LARGE SCALE GENOMIC DNA]</scope>
    <source>
        <strain evidence="2">cv. Yunnan</strain>
    </source>
</reference>
<reference evidence="1 2" key="2">
    <citation type="journal article" date="2022" name="Mol. Ecol. Resour.">
        <title>The genomes of chicory, endive, great burdock and yacon provide insights into Asteraceae paleo-polyploidization history and plant inulin production.</title>
        <authorList>
            <person name="Fan W."/>
            <person name="Wang S."/>
            <person name="Wang H."/>
            <person name="Wang A."/>
            <person name="Jiang F."/>
            <person name="Liu H."/>
            <person name="Zhao H."/>
            <person name="Xu D."/>
            <person name="Zhang Y."/>
        </authorList>
    </citation>
    <scope>NUCLEOTIDE SEQUENCE [LARGE SCALE GENOMIC DNA]</scope>
    <source>
        <strain evidence="2">cv. Yunnan</strain>
        <tissue evidence="1">Leaves</tissue>
    </source>
</reference>
<dbReference type="Proteomes" id="UP001056120">
    <property type="component" value="Linkage Group LG29"/>
</dbReference>
<evidence type="ECO:0000313" key="2">
    <source>
        <dbReference type="Proteomes" id="UP001056120"/>
    </source>
</evidence>
<proteinExistence type="predicted"/>
<gene>
    <name evidence="1" type="ORF">L1987_84708</name>
</gene>
<protein>
    <submittedName>
        <fullName evidence="1">Uncharacterized protein</fullName>
    </submittedName>
</protein>
<evidence type="ECO:0000313" key="1">
    <source>
        <dbReference type="EMBL" id="KAI3675124.1"/>
    </source>
</evidence>
<sequence length="373" mass="41634">MASPVAVNDDDSNTESEEESTALHIYHKRARRVSFTDNTSVHISNRHEDSGTPLSPNPPSDNLASTKDETGLLRFTQTPDCSDMKFTATRVGQDERPILESNADVFASVEKASESNTKDGPPRGGHLKRKVAPSPRSTSRFEVDDSVVGSLGVKIGGPSKQVEDGSTPERLLKKKVASPSKPEAGSCSPRDKSPLVSYSEASKPNSIPDIDPLCASKIYRPQWSIKNGSRMNDPEEIRRRWLVSENTVEEQKKLLKSYKDKLSRVDAHIRELETEVVSLNERLVSNEKEHMELIQHALEVQVLNTKEDRLNDTLKDNDEQFSAKEAAWTSEKNALMSTVESLRKQIQQLEGEKFTVADDRIHRLSHHITAQST</sequence>
<organism evidence="1 2">
    <name type="scientific">Smallanthus sonchifolius</name>
    <dbReference type="NCBI Taxonomy" id="185202"/>
    <lineage>
        <taxon>Eukaryota</taxon>
        <taxon>Viridiplantae</taxon>
        <taxon>Streptophyta</taxon>
        <taxon>Embryophyta</taxon>
        <taxon>Tracheophyta</taxon>
        <taxon>Spermatophyta</taxon>
        <taxon>Magnoliopsida</taxon>
        <taxon>eudicotyledons</taxon>
        <taxon>Gunneridae</taxon>
        <taxon>Pentapetalae</taxon>
        <taxon>asterids</taxon>
        <taxon>campanulids</taxon>
        <taxon>Asterales</taxon>
        <taxon>Asteraceae</taxon>
        <taxon>Asteroideae</taxon>
        <taxon>Heliantheae alliance</taxon>
        <taxon>Millerieae</taxon>
        <taxon>Smallanthus</taxon>
    </lineage>
</organism>
<keyword evidence="2" id="KW-1185">Reference proteome</keyword>
<accession>A0ACB8XW43</accession>
<name>A0ACB8XW43_9ASTR</name>